<dbReference type="CDD" id="cd09859">
    <property type="entry name" value="PIN_53EXO"/>
    <property type="match status" value="1"/>
</dbReference>
<dbReference type="Gene3D" id="3.40.50.1010">
    <property type="entry name" value="5'-nuclease"/>
    <property type="match status" value="1"/>
</dbReference>
<dbReference type="InterPro" id="IPR043502">
    <property type="entry name" value="DNA/RNA_pol_sf"/>
</dbReference>
<dbReference type="SMART" id="SM00482">
    <property type="entry name" value="POLAc"/>
    <property type="match status" value="1"/>
</dbReference>
<feature type="domain" description="DNA-directed DNA polymerase family A palm" evidence="12">
    <location>
        <begin position="515"/>
        <end position="718"/>
    </location>
</feature>
<dbReference type="Gene3D" id="1.20.1060.10">
    <property type="entry name" value="Taq DNA Polymerase, Chain T, domain 4"/>
    <property type="match status" value="1"/>
</dbReference>
<dbReference type="GO" id="GO:0006302">
    <property type="term" value="P:double-strand break repair"/>
    <property type="evidence" value="ECO:0007669"/>
    <property type="project" value="TreeGrafter"/>
</dbReference>
<evidence type="ECO:0000256" key="9">
    <source>
        <dbReference type="ARBA" id="ARBA00023204"/>
    </source>
</evidence>
<dbReference type="InterPro" id="IPR029060">
    <property type="entry name" value="PIN-like_dom_sf"/>
</dbReference>
<evidence type="ECO:0000259" key="11">
    <source>
        <dbReference type="SMART" id="SM00475"/>
    </source>
</evidence>
<feature type="domain" description="5'-3' exonuclease" evidence="11">
    <location>
        <begin position="8"/>
        <end position="273"/>
    </location>
</feature>
<dbReference type="InterPro" id="IPR001098">
    <property type="entry name" value="DNA-dir_DNA_pol_A_palm_dom"/>
</dbReference>
<dbReference type="SUPFAM" id="SSF47807">
    <property type="entry name" value="5' to 3' exonuclease, C-terminal subdomain"/>
    <property type="match status" value="1"/>
</dbReference>
<evidence type="ECO:0000313" key="13">
    <source>
        <dbReference type="EMBL" id="PIU75021.1"/>
    </source>
</evidence>
<dbReference type="Pfam" id="PF02739">
    <property type="entry name" value="5_3_exonuc_N"/>
    <property type="match status" value="1"/>
</dbReference>
<dbReference type="SUPFAM" id="SSF88723">
    <property type="entry name" value="PIN domain-like"/>
    <property type="match status" value="1"/>
</dbReference>
<organism evidence="13 14">
    <name type="scientific">Candidatus Portnoybacteria bacterium CG06_land_8_20_14_3_00_39_12</name>
    <dbReference type="NCBI Taxonomy" id="1974809"/>
    <lineage>
        <taxon>Bacteria</taxon>
        <taxon>Candidatus Portnoyibacteriota</taxon>
    </lineage>
</organism>
<sequence>MSQNQEQQKVLVIIDGHALLHRAYHALPPLATSQGVLISGAYGFFSVFLRMLAEIQPTHIVCCFDLAGPTFRHEKYKEYKAHRVKAPEELYQQLEIIKEVLSAFNVPIFTQQGFEADDLIGTIVAKLKNKPEVKIMIATGDLDTLQLVNNQVSIYTLGKGVNQSIIYTPDTVRKRFDLEPEQMVDFKALKGDPSDNIPGVAGIGEKTAVGLLKEFNTLLGLYDKLESGETGSLKSGVIEKLLKNRDQAFFSRELSVIDRHVPIKFSLKNAQLAGYDIEEVKAIFKKYEFFSLLKRLSLPIVSRLAPKRSFAPHRMAQGLTDAQDDTTDKDKNSQKILEQIGSLANQNILSAKIARVERSLVPVINQMMNQGIKLEVDYLNQLSSELNSALVKLSEQIFKLVGRKFNLNSPQQLSEVLFSVLGISQKGVRKTPGGAISTSASELFKLRDQHPAINFLEQYRELAKLKSTYVDALPRLVNLKTGRLHARFNQLGTATGRLSCENPNLQNIPIRTKWGQAMRRAFVAEKGFKLLSADYSQIELRVAAILSRDEKMIAAFQQNLDIHKATAANIFNVNLENVSNSQRQIAKRLNFGILYGMGKRAFAVSAGVSLNEADQFIKEYFNDFQGVACYLEKTKDFAAKHGYVETLFGRRRLLPQIYSSVPFLQKSAERMAINMPIQGTAADLVKMAMVDLTAYINNDCRLVCQVHDELLFEVKSDIILKSSLIISRVLESVYNSPVRLKIDLKQGANWVDMESM</sequence>
<reference evidence="14" key="1">
    <citation type="submission" date="2017-09" db="EMBL/GenBank/DDBJ databases">
        <title>Depth-based differentiation of microbial function through sediment-hosted aquifers and enrichment of novel symbionts in the deep terrestrial subsurface.</title>
        <authorList>
            <person name="Probst A.J."/>
            <person name="Ladd B."/>
            <person name="Jarett J.K."/>
            <person name="Geller-Mcgrath D.E."/>
            <person name="Sieber C.M.K."/>
            <person name="Emerson J.B."/>
            <person name="Anantharaman K."/>
            <person name="Thomas B.C."/>
            <person name="Malmstrom R."/>
            <person name="Stieglmeier M."/>
            <person name="Klingl A."/>
            <person name="Woyke T."/>
            <person name="Ryan C.M."/>
            <person name="Banfield J.F."/>
        </authorList>
    </citation>
    <scope>NUCLEOTIDE SEQUENCE [LARGE SCALE GENOMIC DNA]</scope>
</reference>
<dbReference type="EC" id="2.7.7.7" evidence="2"/>
<evidence type="ECO:0000313" key="14">
    <source>
        <dbReference type="Proteomes" id="UP000228775"/>
    </source>
</evidence>
<evidence type="ECO:0000256" key="10">
    <source>
        <dbReference type="ARBA" id="ARBA00049244"/>
    </source>
</evidence>
<dbReference type="SUPFAM" id="SSF56672">
    <property type="entry name" value="DNA/RNA polymerases"/>
    <property type="match status" value="1"/>
</dbReference>
<dbReference type="FunFam" id="1.20.1060.10:FF:000001">
    <property type="entry name" value="DNA polymerase I"/>
    <property type="match status" value="1"/>
</dbReference>
<dbReference type="SMART" id="SM00475">
    <property type="entry name" value="53EXOc"/>
    <property type="match status" value="1"/>
</dbReference>
<dbReference type="FunFam" id="1.10.150.20:FF:000002">
    <property type="entry name" value="DNA polymerase I"/>
    <property type="match status" value="1"/>
</dbReference>
<keyword evidence="7" id="KW-0239">DNA-directed DNA polymerase</keyword>
<dbReference type="CDD" id="cd08637">
    <property type="entry name" value="DNA_pol_A_pol_I_C"/>
    <property type="match status" value="1"/>
</dbReference>
<dbReference type="Proteomes" id="UP000228775">
    <property type="component" value="Unassembled WGS sequence"/>
</dbReference>
<comment type="catalytic activity">
    <reaction evidence="10">
        <text>DNA(n) + a 2'-deoxyribonucleoside 5'-triphosphate = DNA(n+1) + diphosphate</text>
        <dbReference type="Rhea" id="RHEA:22508"/>
        <dbReference type="Rhea" id="RHEA-COMP:17339"/>
        <dbReference type="Rhea" id="RHEA-COMP:17340"/>
        <dbReference type="ChEBI" id="CHEBI:33019"/>
        <dbReference type="ChEBI" id="CHEBI:61560"/>
        <dbReference type="ChEBI" id="CHEBI:173112"/>
        <dbReference type="EC" id="2.7.7.7"/>
    </reaction>
</comment>
<keyword evidence="5" id="KW-0235">DNA replication</keyword>
<dbReference type="InterPro" id="IPR002421">
    <property type="entry name" value="5-3_exonuclease"/>
</dbReference>
<dbReference type="PRINTS" id="PR00868">
    <property type="entry name" value="DNAPOLI"/>
</dbReference>
<dbReference type="Pfam" id="PF01367">
    <property type="entry name" value="5_3_exonuc"/>
    <property type="match status" value="1"/>
</dbReference>
<dbReference type="FunFam" id="1.10.150.20:FF:000003">
    <property type="entry name" value="DNA polymerase I"/>
    <property type="match status" value="1"/>
</dbReference>
<dbReference type="GO" id="GO:0003887">
    <property type="term" value="F:DNA-directed DNA polymerase activity"/>
    <property type="evidence" value="ECO:0007669"/>
    <property type="project" value="UniProtKB-KW"/>
</dbReference>
<keyword evidence="3" id="KW-0808">Transferase</keyword>
<evidence type="ECO:0000256" key="5">
    <source>
        <dbReference type="ARBA" id="ARBA00022705"/>
    </source>
</evidence>
<dbReference type="Gene3D" id="1.10.150.20">
    <property type="entry name" value="5' to 3' exonuclease, C-terminal subdomain"/>
    <property type="match status" value="2"/>
</dbReference>
<comment type="similarity">
    <text evidence="1">Belongs to the DNA polymerase type-A family.</text>
</comment>
<evidence type="ECO:0000256" key="8">
    <source>
        <dbReference type="ARBA" id="ARBA00023125"/>
    </source>
</evidence>
<dbReference type="InterPro" id="IPR002298">
    <property type="entry name" value="DNA_polymerase_A"/>
</dbReference>
<dbReference type="Gene3D" id="3.30.70.370">
    <property type="match status" value="1"/>
</dbReference>
<proteinExistence type="inferred from homology"/>
<dbReference type="GO" id="GO:0003677">
    <property type="term" value="F:DNA binding"/>
    <property type="evidence" value="ECO:0007669"/>
    <property type="project" value="UniProtKB-KW"/>
</dbReference>
<dbReference type="InterPro" id="IPR020045">
    <property type="entry name" value="DNA_polI_H3TH"/>
</dbReference>
<evidence type="ECO:0000256" key="1">
    <source>
        <dbReference type="ARBA" id="ARBA00007705"/>
    </source>
</evidence>
<comment type="caution">
    <text evidence="13">The sequence shown here is derived from an EMBL/GenBank/DDBJ whole genome shotgun (WGS) entry which is preliminary data.</text>
</comment>
<dbReference type="InterPro" id="IPR020046">
    <property type="entry name" value="5-3_exonucl_a-hlix_arch_N"/>
</dbReference>
<evidence type="ECO:0000256" key="2">
    <source>
        <dbReference type="ARBA" id="ARBA00012417"/>
    </source>
</evidence>
<name>A0A2M7AWL2_9BACT</name>
<evidence type="ECO:0000256" key="3">
    <source>
        <dbReference type="ARBA" id="ARBA00022679"/>
    </source>
</evidence>
<dbReference type="InterPro" id="IPR036279">
    <property type="entry name" value="5-3_exonuclease_C_sf"/>
</dbReference>
<dbReference type="PANTHER" id="PTHR10133">
    <property type="entry name" value="DNA POLYMERASE I"/>
    <property type="match status" value="1"/>
</dbReference>
<dbReference type="Pfam" id="PF00476">
    <property type="entry name" value="DNA_pol_A"/>
    <property type="match status" value="1"/>
</dbReference>
<dbReference type="EMBL" id="PEVY01000063">
    <property type="protein sequence ID" value="PIU75021.1"/>
    <property type="molecule type" value="Genomic_DNA"/>
</dbReference>
<keyword evidence="6" id="KW-0227">DNA damage</keyword>
<dbReference type="AlphaFoldDB" id="A0A2M7AWL2"/>
<dbReference type="SMART" id="SM00279">
    <property type="entry name" value="HhH2"/>
    <property type="match status" value="1"/>
</dbReference>
<evidence type="ECO:0000259" key="12">
    <source>
        <dbReference type="SMART" id="SM00482"/>
    </source>
</evidence>
<dbReference type="GO" id="GO:0008409">
    <property type="term" value="F:5'-3' exonuclease activity"/>
    <property type="evidence" value="ECO:0007669"/>
    <property type="project" value="InterPro"/>
</dbReference>
<dbReference type="CDD" id="cd09898">
    <property type="entry name" value="H3TH_53EXO"/>
    <property type="match status" value="1"/>
</dbReference>
<protein>
    <recommendedName>
        <fullName evidence="2">DNA-directed DNA polymerase</fullName>
        <ecNumber evidence="2">2.7.7.7</ecNumber>
    </recommendedName>
</protein>
<dbReference type="GO" id="GO:0006261">
    <property type="term" value="P:DNA-templated DNA replication"/>
    <property type="evidence" value="ECO:0007669"/>
    <property type="project" value="InterPro"/>
</dbReference>
<evidence type="ECO:0000256" key="4">
    <source>
        <dbReference type="ARBA" id="ARBA00022695"/>
    </source>
</evidence>
<keyword evidence="4" id="KW-0548">Nucleotidyltransferase</keyword>
<dbReference type="InterPro" id="IPR008918">
    <property type="entry name" value="HhH2"/>
</dbReference>
<accession>A0A2M7AWL2</accession>
<keyword evidence="9" id="KW-0234">DNA repair</keyword>
<keyword evidence="8" id="KW-0238">DNA-binding</keyword>
<gene>
    <name evidence="13" type="ORF">COS76_03000</name>
</gene>
<dbReference type="PANTHER" id="PTHR10133:SF27">
    <property type="entry name" value="DNA POLYMERASE NU"/>
    <property type="match status" value="1"/>
</dbReference>
<evidence type="ECO:0000256" key="6">
    <source>
        <dbReference type="ARBA" id="ARBA00022763"/>
    </source>
</evidence>
<evidence type="ECO:0000256" key="7">
    <source>
        <dbReference type="ARBA" id="ARBA00022932"/>
    </source>
</evidence>